<dbReference type="EMBL" id="JZDQ02000031">
    <property type="protein sequence ID" value="OIJ24951.1"/>
    <property type="molecule type" value="Genomic_DNA"/>
</dbReference>
<dbReference type="STRING" id="1844.UG56_020280"/>
<evidence type="ECO:0000313" key="2">
    <source>
        <dbReference type="Proteomes" id="UP000033772"/>
    </source>
</evidence>
<dbReference type="Proteomes" id="UP000033772">
    <property type="component" value="Unassembled WGS sequence"/>
</dbReference>
<evidence type="ECO:0000313" key="1">
    <source>
        <dbReference type="EMBL" id="OIJ24951.1"/>
    </source>
</evidence>
<reference evidence="1" key="1">
    <citation type="submission" date="2016-10" db="EMBL/GenBank/DDBJ databases">
        <title>Draft Genome Sequence of Nocardioides luteus Strain BAFB, an Alkane-Degrading Bacterium Isolated from JP-7 Polluted Soil.</title>
        <authorList>
            <person name="Brown L."/>
            <person name="Ruiz O.N."/>
            <person name="Gunasekera T."/>
        </authorList>
    </citation>
    <scope>NUCLEOTIDE SEQUENCE [LARGE SCALE GENOMIC DNA]</scope>
    <source>
        <strain evidence="1">BAFB</strain>
    </source>
</reference>
<sequence>MTRYYLLIPNVEAEWQAKTDAEKDALFAVHEKFAALLAERGHTVLKGYGAALAVPSTAVTVRSSGITDGPYTESAEHLAGLYVVESEDRDDLAECCRLLATVESAIEIRAKD</sequence>
<dbReference type="RefSeq" id="WP_052693959.1">
    <property type="nucleotide sequence ID" value="NZ_JZDQ02000031.1"/>
</dbReference>
<keyword evidence="2" id="KW-1185">Reference proteome</keyword>
<dbReference type="SUPFAM" id="SSF54909">
    <property type="entry name" value="Dimeric alpha+beta barrel"/>
    <property type="match status" value="1"/>
</dbReference>
<dbReference type="PANTHER" id="PTHR35174:SF3">
    <property type="entry name" value="BLL7171 PROTEIN"/>
    <property type="match status" value="1"/>
</dbReference>
<protein>
    <submittedName>
        <fullName evidence="1">Uncharacterized protein</fullName>
    </submittedName>
</protein>
<dbReference type="InterPro" id="IPR011008">
    <property type="entry name" value="Dimeric_a/b-barrel"/>
</dbReference>
<dbReference type="AlphaFoldDB" id="A0A1J4N1X6"/>
<comment type="caution">
    <text evidence="1">The sequence shown here is derived from an EMBL/GenBank/DDBJ whole genome shotgun (WGS) entry which is preliminary data.</text>
</comment>
<name>A0A1J4N1X6_9ACTN</name>
<gene>
    <name evidence="1" type="ORF">UG56_020280</name>
</gene>
<organism evidence="1 2">
    <name type="scientific">Nocardioides luteus</name>
    <dbReference type="NCBI Taxonomy" id="1844"/>
    <lineage>
        <taxon>Bacteria</taxon>
        <taxon>Bacillati</taxon>
        <taxon>Actinomycetota</taxon>
        <taxon>Actinomycetes</taxon>
        <taxon>Propionibacteriales</taxon>
        <taxon>Nocardioidaceae</taxon>
        <taxon>Nocardioides</taxon>
    </lineage>
</organism>
<dbReference type="PANTHER" id="PTHR35174">
    <property type="entry name" value="BLL7171 PROTEIN-RELATED"/>
    <property type="match status" value="1"/>
</dbReference>
<proteinExistence type="predicted"/>
<dbReference type="Gene3D" id="3.30.70.1060">
    <property type="entry name" value="Dimeric alpha+beta barrel"/>
    <property type="match status" value="1"/>
</dbReference>
<accession>A0A1J4N1X6</accession>
<dbReference type="OrthoDB" id="668782at2"/>